<dbReference type="CDD" id="cd05834">
    <property type="entry name" value="PWWP_HRP"/>
    <property type="match status" value="1"/>
</dbReference>
<feature type="domain" description="PWWP" evidence="1">
    <location>
        <begin position="12"/>
        <end position="64"/>
    </location>
</feature>
<dbReference type="InterPro" id="IPR000313">
    <property type="entry name" value="PWWP_dom"/>
</dbReference>
<name>A0A672NQP7_SINGR</name>
<dbReference type="SUPFAM" id="SSF63748">
    <property type="entry name" value="Tudor/PWWP/MBT"/>
    <property type="match status" value="1"/>
</dbReference>
<reference evidence="2" key="1">
    <citation type="submission" date="2025-08" db="UniProtKB">
        <authorList>
            <consortium name="Ensembl"/>
        </authorList>
    </citation>
    <scope>IDENTIFICATION</scope>
</reference>
<dbReference type="PROSITE" id="PS50812">
    <property type="entry name" value="PWWP"/>
    <property type="match status" value="1"/>
</dbReference>
<keyword evidence="3" id="KW-1185">Reference proteome</keyword>
<evidence type="ECO:0000313" key="2">
    <source>
        <dbReference type="Ensembl" id="ENSSGRP00000050624.1"/>
    </source>
</evidence>
<organism evidence="2 3">
    <name type="scientific">Sinocyclocheilus grahami</name>
    <name type="common">Dianchi golden-line fish</name>
    <name type="synonym">Barbus grahami</name>
    <dbReference type="NCBI Taxonomy" id="75366"/>
    <lineage>
        <taxon>Eukaryota</taxon>
        <taxon>Metazoa</taxon>
        <taxon>Chordata</taxon>
        <taxon>Craniata</taxon>
        <taxon>Vertebrata</taxon>
        <taxon>Euteleostomi</taxon>
        <taxon>Actinopterygii</taxon>
        <taxon>Neopterygii</taxon>
        <taxon>Teleostei</taxon>
        <taxon>Ostariophysi</taxon>
        <taxon>Cypriniformes</taxon>
        <taxon>Cyprinidae</taxon>
        <taxon>Cyprininae</taxon>
        <taxon>Sinocyclocheilus</taxon>
    </lineage>
</organism>
<proteinExistence type="predicted"/>
<dbReference type="Proteomes" id="UP000472262">
    <property type="component" value="Unassembled WGS sequence"/>
</dbReference>
<sequence length="151" mass="17386">MTSDQTTEGFIPGDIVFAKMKGYPFWPARIGEGKSPQNKIPIFFYGTHSTTFLLPKDIAPYWPNKEKYGRPIKRGGFEEGMWEIENDPGHAAPSAVHNYKLRIDSRKNRHAFGKSQNRCGIISRFAMHRFIFPALIALHQWMLCTEWVPSE</sequence>
<dbReference type="Gene3D" id="2.30.30.140">
    <property type="match status" value="1"/>
</dbReference>
<dbReference type="Ensembl" id="ENSSGRT00000054077.1">
    <property type="protein sequence ID" value="ENSSGRP00000050624.1"/>
    <property type="gene ID" value="ENSSGRG00000026802.1"/>
</dbReference>
<dbReference type="SMART" id="SM00293">
    <property type="entry name" value="PWWP"/>
    <property type="match status" value="1"/>
</dbReference>
<evidence type="ECO:0000259" key="1">
    <source>
        <dbReference type="PROSITE" id="PS50812"/>
    </source>
</evidence>
<dbReference type="Pfam" id="PF00855">
    <property type="entry name" value="PWWP"/>
    <property type="match status" value="1"/>
</dbReference>
<dbReference type="AlphaFoldDB" id="A0A672NQP7"/>
<dbReference type="InParanoid" id="A0A672NQP7"/>
<dbReference type="PANTHER" id="PTHR12550">
    <property type="entry name" value="HEPATOMA-DERIVED GROWTH FACTOR-RELATED"/>
    <property type="match status" value="1"/>
</dbReference>
<reference evidence="2" key="2">
    <citation type="submission" date="2025-09" db="UniProtKB">
        <authorList>
            <consortium name="Ensembl"/>
        </authorList>
    </citation>
    <scope>IDENTIFICATION</scope>
</reference>
<evidence type="ECO:0000313" key="3">
    <source>
        <dbReference type="Proteomes" id="UP000472262"/>
    </source>
</evidence>
<protein>
    <recommendedName>
        <fullName evidence="1">PWWP domain-containing protein</fullName>
    </recommendedName>
</protein>
<dbReference type="PANTHER" id="PTHR12550:SF41">
    <property type="entry name" value="HEPATOMA-DERIVED GROWTH FACTOR"/>
    <property type="match status" value="1"/>
</dbReference>
<accession>A0A672NQP7</accession>